<name>A0AAD9JJ07_9ANNE</name>
<dbReference type="GO" id="GO:0005385">
    <property type="term" value="F:zinc ion transmembrane transporter activity"/>
    <property type="evidence" value="ECO:0007669"/>
    <property type="project" value="InterPro"/>
</dbReference>
<keyword evidence="7" id="KW-0050">Antiport</keyword>
<feature type="transmembrane region" description="Helical" evidence="21">
    <location>
        <begin position="197"/>
        <end position="216"/>
    </location>
</feature>
<comment type="subcellular location">
    <subcellularLocation>
        <location evidence="3">Cytoplasmic vesicle</location>
        <location evidence="3">COPII-coated vesicle membrane</location>
        <topology evidence="3">Multi-pass membrane protein</topology>
    </subcellularLocation>
    <subcellularLocation>
        <location evidence="4">Cytoplasmic vesicle</location>
        <location evidence="4">Secretory vesicle membrane</location>
        <topology evidence="4">Multi-pass membrane protein</topology>
    </subcellularLocation>
    <subcellularLocation>
        <location evidence="2">Golgi apparatus</location>
        <location evidence="2">Golgi stack membrane</location>
        <topology evidence="2">Multi-pass membrane protein</topology>
    </subcellularLocation>
    <subcellularLocation>
        <location evidence="1">Golgi apparatus</location>
        <location evidence="1">trans-Golgi network membrane</location>
        <topology evidence="1">Multi-pass membrane protein</topology>
    </subcellularLocation>
</comment>
<keyword evidence="24" id="KW-1185">Reference proteome</keyword>
<feature type="transmembrane region" description="Helical" evidence="21">
    <location>
        <begin position="20"/>
        <end position="41"/>
    </location>
</feature>
<feature type="transmembrane region" description="Helical" evidence="21">
    <location>
        <begin position="294"/>
        <end position="312"/>
    </location>
</feature>
<dbReference type="AlphaFoldDB" id="A0AAD9JJ07"/>
<feature type="transmembrane region" description="Helical" evidence="21">
    <location>
        <begin position="479"/>
        <end position="500"/>
    </location>
</feature>
<keyword evidence="15 21" id="KW-0472">Membrane</keyword>
<accession>A0AAD9JJ07</accession>
<feature type="transmembrane region" description="Helical" evidence="21">
    <location>
        <begin position="47"/>
        <end position="68"/>
    </location>
</feature>
<evidence type="ECO:0000256" key="20">
    <source>
        <dbReference type="ARBA" id="ARBA00048349"/>
    </source>
</evidence>
<keyword evidence="14" id="KW-0406">Ion transport</keyword>
<evidence type="ECO:0000256" key="7">
    <source>
        <dbReference type="ARBA" id="ARBA00022449"/>
    </source>
</evidence>
<dbReference type="InterPro" id="IPR045316">
    <property type="entry name" value="Msc2-like"/>
</dbReference>
<evidence type="ECO:0000256" key="12">
    <source>
        <dbReference type="ARBA" id="ARBA00022989"/>
    </source>
</evidence>
<evidence type="ECO:0000256" key="17">
    <source>
        <dbReference type="ARBA" id="ARBA00040846"/>
    </source>
</evidence>
<feature type="transmembrane region" description="Helical" evidence="21">
    <location>
        <begin position="332"/>
        <end position="352"/>
    </location>
</feature>
<dbReference type="SUPFAM" id="SSF161111">
    <property type="entry name" value="Cation efflux protein transmembrane domain-like"/>
    <property type="match status" value="1"/>
</dbReference>
<evidence type="ECO:0000256" key="14">
    <source>
        <dbReference type="ARBA" id="ARBA00023065"/>
    </source>
</evidence>
<dbReference type="GO" id="GO:0032580">
    <property type="term" value="C:Golgi cisterna membrane"/>
    <property type="evidence" value="ECO:0007669"/>
    <property type="project" value="UniProtKB-SubCell"/>
</dbReference>
<dbReference type="Proteomes" id="UP001208570">
    <property type="component" value="Unassembled WGS sequence"/>
</dbReference>
<evidence type="ECO:0000256" key="13">
    <source>
        <dbReference type="ARBA" id="ARBA00023034"/>
    </source>
</evidence>
<dbReference type="GO" id="GO:0015297">
    <property type="term" value="F:antiporter activity"/>
    <property type="evidence" value="ECO:0007669"/>
    <property type="project" value="UniProtKB-KW"/>
</dbReference>
<evidence type="ECO:0000256" key="6">
    <source>
        <dbReference type="ARBA" id="ARBA00022448"/>
    </source>
</evidence>
<evidence type="ECO:0000256" key="16">
    <source>
        <dbReference type="ARBA" id="ARBA00038531"/>
    </source>
</evidence>
<evidence type="ECO:0000259" key="22">
    <source>
        <dbReference type="Pfam" id="PF01545"/>
    </source>
</evidence>
<evidence type="ECO:0000256" key="1">
    <source>
        <dbReference type="ARBA" id="ARBA00004166"/>
    </source>
</evidence>
<feature type="transmembrane region" description="Helical" evidence="21">
    <location>
        <begin position="228"/>
        <end position="249"/>
    </location>
</feature>
<dbReference type="InterPro" id="IPR002524">
    <property type="entry name" value="Cation_efflux"/>
</dbReference>
<dbReference type="EMBL" id="JAODUP010000291">
    <property type="protein sequence ID" value="KAK2153606.1"/>
    <property type="molecule type" value="Genomic_DNA"/>
</dbReference>
<evidence type="ECO:0000256" key="5">
    <source>
        <dbReference type="ARBA" id="ARBA00008873"/>
    </source>
</evidence>
<comment type="similarity">
    <text evidence="5">Belongs to the cation diffusion facilitator (CDF) transporter (TC 2.A.4) family. SLC30A subfamily.</text>
</comment>
<evidence type="ECO:0000313" key="24">
    <source>
        <dbReference type="Proteomes" id="UP001208570"/>
    </source>
</evidence>
<keyword evidence="11" id="KW-0864">Zinc transport</keyword>
<gene>
    <name evidence="23" type="ORF">LSH36_291g03057</name>
</gene>
<evidence type="ECO:0000256" key="9">
    <source>
        <dbReference type="ARBA" id="ARBA00022723"/>
    </source>
</evidence>
<evidence type="ECO:0000256" key="3">
    <source>
        <dbReference type="ARBA" id="ARBA00004557"/>
    </source>
</evidence>
<evidence type="ECO:0000256" key="8">
    <source>
        <dbReference type="ARBA" id="ARBA00022692"/>
    </source>
</evidence>
<evidence type="ECO:0000256" key="21">
    <source>
        <dbReference type="SAM" id="Phobius"/>
    </source>
</evidence>
<evidence type="ECO:0000313" key="23">
    <source>
        <dbReference type="EMBL" id="KAK2153606.1"/>
    </source>
</evidence>
<dbReference type="GO" id="GO:1904257">
    <property type="term" value="P:zinc ion import into Golgi lumen"/>
    <property type="evidence" value="ECO:0007669"/>
    <property type="project" value="TreeGrafter"/>
</dbReference>
<evidence type="ECO:0000256" key="10">
    <source>
        <dbReference type="ARBA" id="ARBA00022833"/>
    </source>
</evidence>
<keyword evidence="6" id="KW-0813">Transport</keyword>
<evidence type="ECO:0000256" key="18">
    <source>
        <dbReference type="ARBA" id="ARBA00042038"/>
    </source>
</evidence>
<sequence length="616" mass="68673">MVDSYGGNLLASRAIYPSRYYPYLILLIVTKILYCFALYLSYDVTKVLHIVHFVFFIKVGSSILLTFLQKPFSVGGRLPKQIWIRIGRHAVVGSLLSVFWIFGLTLCGPLRTLLLYEHSDLVVIAGASALFTHSSTPSKFRGAVFFLLAVLGTFLFDHDDLEHHKNDQFGTHQHTSLLSHMFEHLTSLTGVSDHKGGVILLFVTLCINVGYSSASKKLSVDVGGTKRLHALSTLCSAVLLLPWALFVFFTRESLLMSSWSVVFPLLIITIIFVLNYYVDAVCVTRLDQSRSSRFGAMATFVAALALNFLWNHPFVNHLTSIAHLDKVITIDHVFSGGVAFSFVLFMFATNILSTPIRGGSRGSFIGYSAAGLPLYSFTGDTLHRTSHSMMLIAKNGLRQILEESDSRRIFYFLCINLSFTFVELAYGVWTNSLGLISDGFHMLFDCSALVMGLYAAIMSHWKPTRIFSYGFDRVEILSGFMNGVFLHVLADTLGSVGVIVSTLLIENFGWKIADPLCSVFIAFLIFISVIPLVKETSLILLLRTPEELQKHLAVTLRKVTSLFKEIGVGNITVQVEKEAFFQHMSGLGVSMNQVYEMTKKIKGLNYDHTAMFIKAI</sequence>
<comment type="catalytic activity">
    <reaction evidence="20">
        <text>Zn(2+)(in) + 2 H(+)(out) = Zn(2+)(out) + 2 H(+)(in)</text>
        <dbReference type="Rhea" id="RHEA:72627"/>
        <dbReference type="ChEBI" id="CHEBI:15378"/>
        <dbReference type="ChEBI" id="CHEBI:29105"/>
    </reaction>
</comment>
<evidence type="ECO:0000256" key="4">
    <source>
        <dbReference type="ARBA" id="ARBA00004638"/>
    </source>
</evidence>
<proteinExistence type="inferred from homology"/>
<dbReference type="InterPro" id="IPR058533">
    <property type="entry name" value="Cation_efflux_TM"/>
</dbReference>
<evidence type="ECO:0000256" key="2">
    <source>
        <dbReference type="ARBA" id="ARBA00004205"/>
    </source>
</evidence>
<keyword evidence="13" id="KW-0333">Golgi apparatus</keyword>
<feature type="transmembrane region" description="Helical" evidence="21">
    <location>
        <begin position="409"/>
        <end position="428"/>
    </location>
</feature>
<keyword evidence="10" id="KW-0862">Zinc</keyword>
<dbReference type="InterPro" id="IPR027469">
    <property type="entry name" value="Cation_efflux_TMD_sf"/>
</dbReference>
<evidence type="ECO:0000256" key="15">
    <source>
        <dbReference type="ARBA" id="ARBA00023136"/>
    </source>
</evidence>
<feature type="transmembrane region" description="Helical" evidence="21">
    <location>
        <begin position="89"/>
        <end position="107"/>
    </location>
</feature>
<evidence type="ECO:0000256" key="11">
    <source>
        <dbReference type="ARBA" id="ARBA00022906"/>
    </source>
</evidence>
<comment type="subunit">
    <text evidence="16">Heterodimer with SLC30A6/ZNT6; form a functional zinc ion transmembrane transporter.</text>
</comment>
<dbReference type="Gene3D" id="1.20.1510.10">
    <property type="entry name" value="Cation efflux protein transmembrane domain"/>
    <property type="match status" value="2"/>
</dbReference>
<protein>
    <recommendedName>
        <fullName evidence="17">Proton-coupled zinc antiporter SLC30A5</fullName>
    </recommendedName>
    <alternativeName>
        <fullName evidence="19">Solute carrier family 30 member 5</fullName>
    </alternativeName>
    <alternativeName>
        <fullName evidence="18">Zinc transporter 5</fullName>
    </alternativeName>
</protein>
<dbReference type="PANTHER" id="PTHR45755">
    <property type="match status" value="1"/>
</dbReference>
<organism evidence="23 24">
    <name type="scientific">Paralvinella palmiformis</name>
    <dbReference type="NCBI Taxonomy" id="53620"/>
    <lineage>
        <taxon>Eukaryota</taxon>
        <taxon>Metazoa</taxon>
        <taxon>Spiralia</taxon>
        <taxon>Lophotrochozoa</taxon>
        <taxon>Annelida</taxon>
        <taxon>Polychaeta</taxon>
        <taxon>Sedentaria</taxon>
        <taxon>Canalipalpata</taxon>
        <taxon>Terebellida</taxon>
        <taxon>Terebelliformia</taxon>
        <taxon>Alvinellidae</taxon>
        <taxon>Paralvinella</taxon>
    </lineage>
</organism>
<keyword evidence="12 21" id="KW-1133">Transmembrane helix</keyword>
<evidence type="ECO:0000256" key="19">
    <source>
        <dbReference type="ARBA" id="ARBA00042217"/>
    </source>
</evidence>
<dbReference type="GO" id="GO:0046872">
    <property type="term" value="F:metal ion binding"/>
    <property type="evidence" value="ECO:0007669"/>
    <property type="project" value="UniProtKB-KW"/>
</dbReference>
<reference evidence="23" key="1">
    <citation type="journal article" date="2023" name="Mol. Biol. Evol.">
        <title>Third-Generation Sequencing Reveals the Adaptive Role of the Epigenome in Three Deep-Sea Polychaetes.</title>
        <authorList>
            <person name="Perez M."/>
            <person name="Aroh O."/>
            <person name="Sun Y."/>
            <person name="Lan Y."/>
            <person name="Juniper S.K."/>
            <person name="Young C.R."/>
            <person name="Angers B."/>
            <person name="Qian P.Y."/>
        </authorList>
    </citation>
    <scope>NUCLEOTIDE SEQUENCE</scope>
    <source>
        <strain evidence="23">P08H-3</strain>
    </source>
</reference>
<feature type="transmembrane region" description="Helical" evidence="21">
    <location>
        <begin position="440"/>
        <end position="458"/>
    </location>
</feature>
<keyword evidence="8 21" id="KW-0812">Transmembrane</keyword>
<dbReference type="NCBIfam" id="TIGR01297">
    <property type="entry name" value="CDF"/>
    <property type="match status" value="1"/>
</dbReference>
<dbReference type="GO" id="GO:0006882">
    <property type="term" value="P:intracellular zinc ion homeostasis"/>
    <property type="evidence" value="ECO:0007669"/>
    <property type="project" value="InterPro"/>
</dbReference>
<feature type="transmembrane region" description="Helical" evidence="21">
    <location>
        <begin position="512"/>
        <end position="533"/>
    </location>
</feature>
<comment type="caution">
    <text evidence="23">The sequence shown here is derived from an EMBL/GenBank/DDBJ whole genome shotgun (WGS) entry which is preliminary data.</text>
</comment>
<feature type="domain" description="Cation efflux protein transmembrane" evidence="22">
    <location>
        <begin position="409"/>
        <end position="486"/>
    </location>
</feature>
<dbReference type="PANTHER" id="PTHR45755:SF1">
    <property type="entry name" value="PROTON-COUPLED ZINC ANTIPORTER SLC30A5"/>
    <property type="match status" value="1"/>
</dbReference>
<dbReference type="Pfam" id="PF01545">
    <property type="entry name" value="Cation_efflux"/>
    <property type="match status" value="1"/>
</dbReference>
<dbReference type="GO" id="GO:0012507">
    <property type="term" value="C:ER to Golgi transport vesicle membrane"/>
    <property type="evidence" value="ECO:0007669"/>
    <property type="project" value="UniProtKB-SubCell"/>
</dbReference>
<feature type="transmembrane region" description="Helical" evidence="21">
    <location>
        <begin position="261"/>
        <end position="282"/>
    </location>
</feature>
<feature type="transmembrane region" description="Helical" evidence="21">
    <location>
        <begin position="140"/>
        <end position="156"/>
    </location>
</feature>
<keyword evidence="9" id="KW-0479">Metal-binding</keyword>